<protein>
    <recommendedName>
        <fullName evidence="4">Tetratricopeptide repeat protein</fullName>
    </recommendedName>
</protein>
<evidence type="ECO:0000313" key="3">
    <source>
        <dbReference type="Proteomes" id="UP001214043"/>
    </source>
</evidence>
<organism evidence="2 3">
    <name type="scientific">Hyphococcus flavus</name>
    <dbReference type="NCBI Taxonomy" id="1866326"/>
    <lineage>
        <taxon>Bacteria</taxon>
        <taxon>Pseudomonadati</taxon>
        <taxon>Pseudomonadota</taxon>
        <taxon>Alphaproteobacteria</taxon>
        <taxon>Parvularculales</taxon>
        <taxon>Parvularculaceae</taxon>
        <taxon>Hyphococcus</taxon>
    </lineage>
</organism>
<dbReference type="Proteomes" id="UP001214043">
    <property type="component" value="Chromosome"/>
</dbReference>
<evidence type="ECO:0000256" key="1">
    <source>
        <dbReference type="SAM" id="SignalP"/>
    </source>
</evidence>
<gene>
    <name evidence="2" type="ORF">PUV54_10160</name>
</gene>
<sequence>MHAWSRILSSIASVAAAAGLSLPVLGPAFAASGLEDVQVGERELQTRIAIICDGACAIEKRSDELFFLPGVDAEMSLDLSDRSLNIEGFSIVKDAEGSVLRIAPTRLIEYANAKPCRIKERPAQCVDIFFADALPREARIETPSLGPEPAVAKPNLRESEPDRLSRFARLAPPERLAPPQGTNLASVQPAFDPAAQSAPSIRDTVRETAPIANVSGADGFDYAASIKSLLGKNLTPGYCASAKATLQADPWALEAMSDVGLCEAAAGNAEKGEQVLSRLLEYTPDAYEAHVGRALIAVQAGEKSIARRYFQDALNAPPPIEESNRIVAAMNRL</sequence>
<proteinExistence type="predicted"/>
<keyword evidence="1" id="KW-0732">Signal</keyword>
<evidence type="ECO:0000313" key="2">
    <source>
        <dbReference type="EMBL" id="WDI30321.1"/>
    </source>
</evidence>
<evidence type="ECO:0008006" key="4">
    <source>
        <dbReference type="Google" id="ProtNLM"/>
    </source>
</evidence>
<feature type="signal peptide" evidence="1">
    <location>
        <begin position="1"/>
        <end position="30"/>
    </location>
</feature>
<dbReference type="Gene3D" id="1.25.40.10">
    <property type="entry name" value="Tetratricopeptide repeat domain"/>
    <property type="match status" value="1"/>
</dbReference>
<name>A0AAE9ZGA7_9PROT</name>
<dbReference type="EMBL" id="CP118166">
    <property type="protein sequence ID" value="WDI30321.1"/>
    <property type="molecule type" value="Genomic_DNA"/>
</dbReference>
<dbReference type="RefSeq" id="WP_274492119.1">
    <property type="nucleotide sequence ID" value="NZ_CP118166.1"/>
</dbReference>
<feature type="chain" id="PRO_5042254431" description="Tetratricopeptide repeat protein" evidence="1">
    <location>
        <begin position="31"/>
        <end position="333"/>
    </location>
</feature>
<reference evidence="2" key="1">
    <citation type="submission" date="2023-02" db="EMBL/GenBank/DDBJ databases">
        <title>Genome sequence of Hyphococcus flavus.</title>
        <authorList>
            <person name="Rong J.-C."/>
            <person name="Zhao Q."/>
            <person name="Yi M."/>
            <person name="Wu J.-Y."/>
        </authorList>
    </citation>
    <scope>NUCLEOTIDE SEQUENCE</scope>
    <source>
        <strain evidence="2">MCCC 1K03223</strain>
    </source>
</reference>
<accession>A0AAE9ZGA7</accession>
<keyword evidence="3" id="KW-1185">Reference proteome</keyword>
<dbReference type="SUPFAM" id="SSF48452">
    <property type="entry name" value="TPR-like"/>
    <property type="match status" value="1"/>
</dbReference>
<dbReference type="AlphaFoldDB" id="A0AAE9ZGA7"/>
<dbReference type="InterPro" id="IPR011990">
    <property type="entry name" value="TPR-like_helical_dom_sf"/>
</dbReference>
<dbReference type="KEGG" id="hfl:PUV54_10160"/>